<dbReference type="AlphaFoldDB" id="A0A364N2C2"/>
<dbReference type="PANTHER" id="PTHR42791">
    <property type="entry name" value="GNAT FAMILY ACETYLTRANSFERASE"/>
    <property type="match status" value="1"/>
</dbReference>
<dbReference type="InterPro" id="IPR016181">
    <property type="entry name" value="Acyl_CoA_acyltransferase"/>
</dbReference>
<keyword evidence="3" id="KW-1185">Reference proteome</keyword>
<dbReference type="Gene3D" id="3.40.630.30">
    <property type="match status" value="1"/>
</dbReference>
<dbReference type="Pfam" id="PF13508">
    <property type="entry name" value="Acetyltransf_7"/>
    <property type="match status" value="1"/>
</dbReference>
<name>A0A364N2C2_STELY</name>
<sequence>MQITISPADTSHAPLLAELHTTAFSTNRIMRAIYPTAAIWTAFQSAVEKRMRRDIADERTSVIVARVNHERSVGEGDVGAEEDEEEERGGEIWSLPEGTDWTVLTPWKEAAANVAEAVIGDREHYGGPFQAHLISPELTWLAVSSTHRRLGIGAQLLNWGLAVCVEKAIPAYLDSTVEAAETFYAKAGFKEKGRIRMMVEGEMYEEVACLFEGEIAGG</sequence>
<protein>
    <submittedName>
        <fullName evidence="2">Gnat family protein</fullName>
    </submittedName>
</protein>
<gene>
    <name evidence="2" type="ORF">DDE83_005504</name>
</gene>
<dbReference type="InterPro" id="IPR052523">
    <property type="entry name" value="Trichothecene_AcTrans"/>
</dbReference>
<evidence type="ECO:0000313" key="2">
    <source>
        <dbReference type="EMBL" id="RAR09433.1"/>
    </source>
</evidence>
<dbReference type="InterPro" id="IPR000182">
    <property type="entry name" value="GNAT_dom"/>
</dbReference>
<dbReference type="GO" id="GO:0016747">
    <property type="term" value="F:acyltransferase activity, transferring groups other than amino-acyl groups"/>
    <property type="evidence" value="ECO:0007669"/>
    <property type="project" value="InterPro"/>
</dbReference>
<dbReference type="SUPFAM" id="SSF55729">
    <property type="entry name" value="Acyl-CoA N-acyltransferases (Nat)"/>
    <property type="match status" value="1"/>
</dbReference>
<evidence type="ECO:0000259" key="1">
    <source>
        <dbReference type="PROSITE" id="PS51186"/>
    </source>
</evidence>
<evidence type="ECO:0000313" key="3">
    <source>
        <dbReference type="Proteomes" id="UP000249619"/>
    </source>
</evidence>
<dbReference type="PANTHER" id="PTHR42791:SF2">
    <property type="entry name" value="N-ACETYLTRANSFERASE DOMAIN-CONTAINING PROTEIN"/>
    <property type="match status" value="1"/>
</dbReference>
<organism evidence="2 3">
    <name type="scientific">Stemphylium lycopersici</name>
    <name type="common">Tomato gray leaf spot disease fungus</name>
    <name type="synonym">Thyrospora lycopersici</name>
    <dbReference type="NCBI Taxonomy" id="183478"/>
    <lineage>
        <taxon>Eukaryota</taxon>
        <taxon>Fungi</taxon>
        <taxon>Dikarya</taxon>
        <taxon>Ascomycota</taxon>
        <taxon>Pezizomycotina</taxon>
        <taxon>Dothideomycetes</taxon>
        <taxon>Pleosporomycetidae</taxon>
        <taxon>Pleosporales</taxon>
        <taxon>Pleosporineae</taxon>
        <taxon>Pleosporaceae</taxon>
        <taxon>Stemphylium</taxon>
    </lineage>
</organism>
<dbReference type="Proteomes" id="UP000249619">
    <property type="component" value="Unassembled WGS sequence"/>
</dbReference>
<dbReference type="EMBL" id="QGDH01000075">
    <property type="protein sequence ID" value="RAR09433.1"/>
    <property type="molecule type" value="Genomic_DNA"/>
</dbReference>
<reference evidence="3" key="1">
    <citation type="submission" date="2018-05" db="EMBL/GenBank/DDBJ databases">
        <title>Draft genome sequence of Stemphylium lycopersici strain CIDEFI 213.</title>
        <authorList>
            <person name="Medina R."/>
            <person name="Franco M.E.E."/>
            <person name="Lucentini C.G."/>
            <person name="Saparrat M.C.N."/>
            <person name="Balatti P.A."/>
        </authorList>
    </citation>
    <scope>NUCLEOTIDE SEQUENCE [LARGE SCALE GENOMIC DNA]</scope>
    <source>
        <strain evidence="3">CIDEFI 213</strain>
    </source>
</reference>
<dbReference type="PROSITE" id="PS51186">
    <property type="entry name" value="GNAT"/>
    <property type="match status" value="1"/>
</dbReference>
<feature type="domain" description="N-acetyltransferase" evidence="1">
    <location>
        <begin position="74"/>
        <end position="208"/>
    </location>
</feature>
<comment type="caution">
    <text evidence="2">The sequence shown here is derived from an EMBL/GenBank/DDBJ whole genome shotgun (WGS) entry which is preliminary data.</text>
</comment>
<accession>A0A364N2C2</accession>
<proteinExistence type="predicted"/>